<protein>
    <submittedName>
        <fullName evidence="1">Uncharacterized protein</fullName>
    </submittedName>
</protein>
<dbReference type="Proteomes" id="UP000324222">
    <property type="component" value="Unassembled WGS sequence"/>
</dbReference>
<reference evidence="1 2" key="1">
    <citation type="submission" date="2019-05" db="EMBL/GenBank/DDBJ databases">
        <title>Another draft genome of Portunus trituberculatus and its Hox gene families provides insights of decapod evolution.</title>
        <authorList>
            <person name="Jeong J.-H."/>
            <person name="Song I."/>
            <person name="Kim S."/>
            <person name="Choi T."/>
            <person name="Kim D."/>
            <person name="Ryu S."/>
            <person name="Kim W."/>
        </authorList>
    </citation>
    <scope>NUCLEOTIDE SEQUENCE [LARGE SCALE GENOMIC DNA]</scope>
    <source>
        <tissue evidence="1">Muscle</tissue>
    </source>
</reference>
<evidence type="ECO:0000313" key="1">
    <source>
        <dbReference type="EMBL" id="MPC80271.1"/>
    </source>
</evidence>
<proteinExistence type="predicted"/>
<comment type="caution">
    <text evidence="1">The sequence shown here is derived from an EMBL/GenBank/DDBJ whole genome shotgun (WGS) entry which is preliminary data.</text>
</comment>
<name>A0A5B7I4I5_PORTR</name>
<keyword evidence="2" id="KW-1185">Reference proteome</keyword>
<organism evidence="1 2">
    <name type="scientific">Portunus trituberculatus</name>
    <name type="common">Swimming crab</name>
    <name type="synonym">Neptunus trituberculatus</name>
    <dbReference type="NCBI Taxonomy" id="210409"/>
    <lineage>
        <taxon>Eukaryota</taxon>
        <taxon>Metazoa</taxon>
        <taxon>Ecdysozoa</taxon>
        <taxon>Arthropoda</taxon>
        <taxon>Crustacea</taxon>
        <taxon>Multicrustacea</taxon>
        <taxon>Malacostraca</taxon>
        <taxon>Eumalacostraca</taxon>
        <taxon>Eucarida</taxon>
        <taxon>Decapoda</taxon>
        <taxon>Pleocyemata</taxon>
        <taxon>Brachyura</taxon>
        <taxon>Eubrachyura</taxon>
        <taxon>Portunoidea</taxon>
        <taxon>Portunidae</taxon>
        <taxon>Portuninae</taxon>
        <taxon>Portunus</taxon>
    </lineage>
</organism>
<sequence length="117" mass="12648">MHVTLLPGLTPRHLLYECQLRGNTCVLKAEHVSYAAVLYRCTASPPLCVCSVLLYCSPVCRCVGPCVLLFCSAVPLPPEITLSTPHFPALSSRCYTPCSSPRLSSLRFALLPASLLA</sequence>
<dbReference type="AlphaFoldDB" id="A0A5B7I4I5"/>
<dbReference type="EMBL" id="VSRR010053544">
    <property type="protein sequence ID" value="MPC80271.1"/>
    <property type="molecule type" value="Genomic_DNA"/>
</dbReference>
<gene>
    <name evidence="1" type="ORF">E2C01_074845</name>
</gene>
<accession>A0A5B7I4I5</accession>
<evidence type="ECO:0000313" key="2">
    <source>
        <dbReference type="Proteomes" id="UP000324222"/>
    </source>
</evidence>